<dbReference type="Proteomes" id="UP001066276">
    <property type="component" value="Chromosome 4_1"/>
</dbReference>
<name>A0AAV7T1I6_PLEWA</name>
<evidence type="ECO:0000256" key="1">
    <source>
        <dbReference type="SAM" id="MobiDB-lite"/>
    </source>
</evidence>
<sequence length="78" mass="8380">MSLTRAVSCPELTSLCIVNGNYLASLQEHLGGAHRCVHLLAASVRATAPRTGCSRTLTRGTLKKRTDRTASGNEQKLE</sequence>
<dbReference type="EMBL" id="JANPWB010000007">
    <property type="protein sequence ID" value="KAJ1170293.1"/>
    <property type="molecule type" value="Genomic_DNA"/>
</dbReference>
<organism evidence="2 3">
    <name type="scientific">Pleurodeles waltl</name>
    <name type="common">Iberian ribbed newt</name>
    <dbReference type="NCBI Taxonomy" id="8319"/>
    <lineage>
        <taxon>Eukaryota</taxon>
        <taxon>Metazoa</taxon>
        <taxon>Chordata</taxon>
        <taxon>Craniata</taxon>
        <taxon>Vertebrata</taxon>
        <taxon>Euteleostomi</taxon>
        <taxon>Amphibia</taxon>
        <taxon>Batrachia</taxon>
        <taxon>Caudata</taxon>
        <taxon>Salamandroidea</taxon>
        <taxon>Salamandridae</taxon>
        <taxon>Pleurodelinae</taxon>
        <taxon>Pleurodeles</taxon>
    </lineage>
</organism>
<feature type="region of interest" description="Disordered" evidence="1">
    <location>
        <begin position="55"/>
        <end position="78"/>
    </location>
</feature>
<proteinExistence type="predicted"/>
<dbReference type="AlphaFoldDB" id="A0AAV7T1I6"/>
<reference evidence="2" key="1">
    <citation type="journal article" date="2022" name="bioRxiv">
        <title>Sequencing and chromosome-scale assembly of the giantPleurodeles waltlgenome.</title>
        <authorList>
            <person name="Brown T."/>
            <person name="Elewa A."/>
            <person name="Iarovenko S."/>
            <person name="Subramanian E."/>
            <person name="Araus A.J."/>
            <person name="Petzold A."/>
            <person name="Susuki M."/>
            <person name="Suzuki K.-i.T."/>
            <person name="Hayashi T."/>
            <person name="Toyoda A."/>
            <person name="Oliveira C."/>
            <person name="Osipova E."/>
            <person name="Leigh N.D."/>
            <person name="Simon A."/>
            <person name="Yun M.H."/>
        </authorList>
    </citation>
    <scope>NUCLEOTIDE SEQUENCE</scope>
    <source>
        <strain evidence="2">20211129_DDA</strain>
        <tissue evidence="2">Liver</tissue>
    </source>
</reference>
<gene>
    <name evidence="2" type="ORF">NDU88_002171</name>
</gene>
<keyword evidence="3" id="KW-1185">Reference proteome</keyword>
<protein>
    <submittedName>
        <fullName evidence="2">Uncharacterized protein</fullName>
    </submittedName>
</protein>
<comment type="caution">
    <text evidence="2">The sequence shown here is derived from an EMBL/GenBank/DDBJ whole genome shotgun (WGS) entry which is preliminary data.</text>
</comment>
<accession>A0AAV7T1I6</accession>
<evidence type="ECO:0000313" key="2">
    <source>
        <dbReference type="EMBL" id="KAJ1170293.1"/>
    </source>
</evidence>
<evidence type="ECO:0000313" key="3">
    <source>
        <dbReference type="Proteomes" id="UP001066276"/>
    </source>
</evidence>